<dbReference type="AlphaFoldDB" id="A0A330L687"/>
<gene>
    <name evidence="2" type="ORF">NITLEN_30142</name>
</gene>
<dbReference type="Proteomes" id="UP000248168">
    <property type="component" value="Unassembled WGS sequence"/>
</dbReference>
<dbReference type="NCBIfam" id="TIGR01764">
    <property type="entry name" value="excise"/>
    <property type="match status" value="1"/>
</dbReference>
<name>A0A330L687_9BACT</name>
<protein>
    <submittedName>
        <fullName evidence="2">Transcriptional regulator</fullName>
    </submittedName>
</protein>
<feature type="domain" description="Helix-turn-helix" evidence="1">
    <location>
        <begin position="5"/>
        <end position="51"/>
    </location>
</feature>
<organism evidence="2 3">
    <name type="scientific">Nitrospira lenta</name>
    <dbReference type="NCBI Taxonomy" id="1436998"/>
    <lineage>
        <taxon>Bacteria</taxon>
        <taxon>Pseudomonadati</taxon>
        <taxon>Nitrospirota</taxon>
        <taxon>Nitrospiria</taxon>
        <taxon>Nitrospirales</taxon>
        <taxon>Nitrospiraceae</taxon>
        <taxon>Nitrospira</taxon>
    </lineage>
</organism>
<dbReference type="InParanoid" id="A0A330L687"/>
<proteinExistence type="predicted"/>
<dbReference type="InterPro" id="IPR041657">
    <property type="entry name" value="HTH_17"/>
</dbReference>
<dbReference type="GO" id="GO:0003677">
    <property type="term" value="F:DNA binding"/>
    <property type="evidence" value="ECO:0007669"/>
    <property type="project" value="InterPro"/>
</dbReference>
<accession>A0A330L687</accession>
<evidence type="ECO:0000313" key="2">
    <source>
        <dbReference type="EMBL" id="SPP65228.1"/>
    </source>
</evidence>
<dbReference type="EMBL" id="OUNR01000016">
    <property type="protein sequence ID" value="SPP65228.1"/>
    <property type="molecule type" value="Genomic_DNA"/>
</dbReference>
<dbReference type="OrthoDB" id="9805928at2"/>
<sequence length="62" mass="7103">MSSTFLTMNEAAEYLGVSKLTLYGWVSARKLTFIKVGRLVKFKQDQLDKWIDLHTVKARVAV</sequence>
<dbReference type="InterPro" id="IPR009061">
    <property type="entry name" value="DNA-bd_dom_put_sf"/>
</dbReference>
<reference evidence="3" key="1">
    <citation type="submission" date="2018-04" db="EMBL/GenBank/DDBJ databases">
        <authorList>
            <person name="Lucker S."/>
            <person name="Sakoula D."/>
        </authorList>
    </citation>
    <scope>NUCLEOTIDE SEQUENCE [LARGE SCALE GENOMIC DNA]</scope>
</reference>
<dbReference type="SUPFAM" id="SSF46955">
    <property type="entry name" value="Putative DNA-binding domain"/>
    <property type="match status" value="1"/>
</dbReference>
<keyword evidence="3" id="KW-1185">Reference proteome</keyword>
<evidence type="ECO:0000259" key="1">
    <source>
        <dbReference type="Pfam" id="PF12728"/>
    </source>
</evidence>
<dbReference type="InterPro" id="IPR010093">
    <property type="entry name" value="SinI_DNA-bd"/>
</dbReference>
<dbReference type="Pfam" id="PF12728">
    <property type="entry name" value="HTH_17"/>
    <property type="match status" value="1"/>
</dbReference>
<evidence type="ECO:0000313" key="3">
    <source>
        <dbReference type="Proteomes" id="UP000248168"/>
    </source>
</evidence>